<keyword evidence="1" id="KW-0472">Membrane</keyword>
<organism evidence="3 4">
    <name type="scientific">Sediminicola arcticus</name>
    <dbReference type="NCBI Taxonomy" id="1574308"/>
    <lineage>
        <taxon>Bacteria</taxon>
        <taxon>Pseudomonadati</taxon>
        <taxon>Bacteroidota</taxon>
        <taxon>Flavobacteriia</taxon>
        <taxon>Flavobacteriales</taxon>
        <taxon>Flavobacteriaceae</taxon>
        <taxon>Sediminicola</taxon>
    </lineage>
</organism>
<sequence>MDNSLMQLINNILQKRWLSHVLFWITLLVFYTLAMQGSYGSIYKSFSRNAILLLPQIVASYYIIYFLNPTFLYKKKYILFGILFLIGTYVFSILARVLVIYVIEGLYREPPFMQESFLEIAMNVKRLYREFFYQVYLPVFLVVSIKLLKERFEEKSRRQLLEKEKVIAELNFMRAQIHPHFLFNTLNNLYVLTLQKSDKASETVLKLSEMLDYMLYKCNDKTVSISEEIQLIQNYIDLEQLRYGNGLELVFNKDIDNSQTQIAPLILVSFIENAFKHGASGTVDIPKIKIEINAKNEQLLFSIYNTKPVQVQKDNTNFKNGIGLVNTKSQLKLIYPEKHSLNIIEDKISFEVKLQINLTT</sequence>
<keyword evidence="1" id="KW-0812">Transmembrane</keyword>
<dbReference type="PANTHER" id="PTHR34220">
    <property type="entry name" value="SENSOR HISTIDINE KINASE YPDA"/>
    <property type="match status" value="1"/>
</dbReference>
<keyword evidence="3" id="KW-0418">Kinase</keyword>
<feature type="transmembrane region" description="Helical" evidence="1">
    <location>
        <begin position="77"/>
        <end position="103"/>
    </location>
</feature>
<keyword evidence="3" id="KW-0808">Transferase</keyword>
<dbReference type="InterPro" id="IPR010559">
    <property type="entry name" value="Sig_transdc_His_kin_internal"/>
</dbReference>
<dbReference type="GO" id="GO:0016301">
    <property type="term" value="F:kinase activity"/>
    <property type="evidence" value="ECO:0007669"/>
    <property type="project" value="UniProtKB-KW"/>
</dbReference>
<name>A0ABV2SWU1_9FLAO</name>
<evidence type="ECO:0000313" key="4">
    <source>
        <dbReference type="Proteomes" id="UP001549799"/>
    </source>
</evidence>
<gene>
    <name evidence="3" type="ORF">ABXZ36_09985</name>
</gene>
<dbReference type="InterPro" id="IPR036890">
    <property type="entry name" value="HATPase_C_sf"/>
</dbReference>
<dbReference type="Pfam" id="PF06580">
    <property type="entry name" value="His_kinase"/>
    <property type="match status" value="1"/>
</dbReference>
<feature type="transmembrane region" description="Helical" evidence="1">
    <location>
        <begin position="131"/>
        <end position="148"/>
    </location>
</feature>
<proteinExistence type="predicted"/>
<evidence type="ECO:0000313" key="3">
    <source>
        <dbReference type="EMBL" id="MET6990975.1"/>
    </source>
</evidence>
<evidence type="ECO:0000259" key="2">
    <source>
        <dbReference type="Pfam" id="PF06580"/>
    </source>
</evidence>
<dbReference type="InterPro" id="IPR050640">
    <property type="entry name" value="Bact_2-comp_sensor_kinase"/>
</dbReference>
<dbReference type="Gene3D" id="3.30.565.10">
    <property type="entry name" value="Histidine kinase-like ATPase, C-terminal domain"/>
    <property type="match status" value="1"/>
</dbReference>
<dbReference type="PANTHER" id="PTHR34220:SF7">
    <property type="entry name" value="SENSOR HISTIDINE KINASE YPDA"/>
    <property type="match status" value="1"/>
</dbReference>
<feature type="domain" description="Signal transduction histidine kinase internal region" evidence="2">
    <location>
        <begin position="168"/>
        <end position="245"/>
    </location>
</feature>
<keyword evidence="1" id="KW-1133">Transmembrane helix</keyword>
<comment type="caution">
    <text evidence="3">The sequence shown here is derived from an EMBL/GenBank/DDBJ whole genome shotgun (WGS) entry which is preliminary data.</text>
</comment>
<protein>
    <submittedName>
        <fullName evidence="3">Sensor histidine kinase</fullName>
    </submittedName>
</protein>
<keyword evidence="4" id="KW-1185">Reference proteome</keyword>
<feature type="transmembrane region" description="Helical" evidence="1">
    <location>
        <begin position="21"/>
        <end position="40"/>
    </location>
</feature>
<reference evidence="3 4" key="1">
    <citation type="submission" date="2024-07" db="EMBL/GenBank/DDBJ databases">
        <title>The genome sequence of type strain Sediminicola arcticus GDMCC 1.2805.</title>
        <authorList>
            <person name="Liu Y."/>
        </authorList>
    </citation>
    <scope>NUCLEOTIDE SEQUENCE [LARGE SCALE GENOMIC DNA]</scope>
    <source>
        <strain evidence="3 4">GDMCC 1.2805</strain>
    </source>
</reference>
<dbReference type="EMBL" id="JBEXAE010000004">
    <property type="protein sequence ID" value="MET6990975.1"/>
    <property type="molecule type" value="Genomic_DNA"/>
</dbReference>
<feature type="transmembrane region" description="Helical" evidence="1">
    <location>
        <begin position="46"/>
        <end position="65"/>
    </location>
</feature>
<evidence type="ECO:0000256" key="1">
    <source>
        <dbReference type="SAM" id="Phobius"/>
    </source>
</evidence>
<accession>A0ABV2SWU1</accession>
<dbReference type="Proteomes" id="UP001549799">
    <property type="component" value="Unassembled WGS sequence"/>
</dbReference>